<reference evidence="4" key="1">
    <citation type="submission" date="2012-12" db="EMBL/GenBank/DDBJ databases">
        <authorList>
            <person name="Hellsten U."/>
            <person name="Grimwood J."/>
            <person name="Chapman J.A."/>
            <person name="Shapiro H."/>
            <person name="Aerts A."/>
            <person name="Otillar R.P."/>
            <person name="Terry A.Y."/>
            <person name="Boore J.L."/>
            <person name="Simakov O."/>
            <person name="Marletaz F."/>
            <person name="Cho S.-J."/>
            <person name="Edsinger-Gonzales E."/>
            <person name="Havlak P."/>
            <person name="Kuo D.-H."/>
            <person name="Larsson T."/>
            <person name="Lv J."/>
            <person name="Arendt D."/>
            <person name="Savage R."/>
            <person name="Osoegawa K."/>
            <person name="de Jong P."/>
            <person name="Lindberg D.R."/>
            <person name="Seaver E.C."/>
            <person name="Weisblat D.A."/>
            <person name="Putnam N.H."/>
            <person name="Grigoriev I.V."/>
            <person name="Rokhsar D.S."/>
        </authorList>
    </citation>
    <scope>NUCLEOTIDE SEQUENCE</scope>
    <source>
        <strain evidence="4">I ESC-2004</strain>
    </source>
</reference>
<evidence type="ECO:0000313" key="3">
    <source>
        <dbReference type="EnsemblMetazoa" id="CapteP189596"/>
    </source>
</evidence>
<feature type="region of interest" description="Disordered" evidence="1">
    <location>
        <begin position="396"/>
        <end position="428"/>
    </location>
</feature>
<evidence type="ECO:0000256" key="1">
    <source>
        <dbReference type="SAM" id="MobiDB-lite"/>
    </source>
</evidence>
<dbReference type="Proteomes" id="UP000014760">
    <property type="component" value="Unassembled WGS sequence"/>
</dbReference>
<accession>R7VLD1</accession>
<protein>
    <submittedName>
        <fullName evidence="2 3">Uncharacterized protein</fullName>
    </submittedName>
</protein>
<reference evidence="2 4" key="2">
    <citation type="journal article" date="2013" name="Nature">
        <title>Insights into bilaterian evolution from three spiralian genomes.</title>
        <authorList>
            <person name="Simakov O."/>
            <person name="Marletaz F."/>
            <person name="Cho S.J."/>
            <person name="Edsinger-Gonzales E."/>
            <person name="Havlak P."/>
            <person name="Hellsten U."/>
            <person name="Kuo D.H."/>
            <person name="Larsson T."/>
            <person name="Lv J."/>
            <person name="Arendt D."/>
            <person name="Savage R."/>
            <person name="Osoegawa K."/>
            <person name="de Jong P."/>
            <person name="Grimwood J."/>
            <person name="Chapman J.A."/>
            <person name="Shapiro H."/>
            <person name="Aerts A."/>
            <person name="Otillar R.P."/>
            <person name="Terry A.Y."/>
            <person name="Boore J.L."/>
            <person name="Grigoriev I.V."/>
            <person name="Lindberg D.R."/>
            <person name="Seaver E.C."/>
            <person name="Weisblat D.A."/>
            <person name="Putnam N.H."/>
            <person name="Rokhsar D.S."/>
        </authorList>
    </citation>
    <scope>NUCLEOTIDE SEQUENCE</scope>
    <source>
        <strain evidence="2 4">I ESC-2004</strain>
    </source>
</reference>
<dbReference type="HOGENOM" id="CLU_560483_0_0_1"/>
<reference evidence="3" key="3">
    <citation type="submission" date="2015-06" db="UniProtKB">
        <authorList>
            <consortium name="EnsemblMetazoa"/>
        </authorList>
    </citation>
    <scope>IDENTIFICATION</scope>
</reference>
<evidence type="ECO:0000313" key="2">
    <source>
        <dbReference type="EMBL" id="ELU17525.1"/>
    </source>
</evidence>
<sequence>MGIHAILMMSRLPSPADTIEQHGEEDVPGLFHQGYGLEVQGYPHRKQSDTQAAVFLDRSSKFRIRLSNANEFTSMASVFVDDIGIGTFMLHPFSKFDLARPTDRPLQFTFMQESNTEGDDRRMPKKAALLRQLSLERTCVAAVFKPEVNGQVVQIVVTAHHLNRSQRLEMKNSTNVSELYEEIARDFGTWVNDPTSILIHWTTVEYDSPVEDLLMPTANTKLCSLKRLQEPCRKMSLVKVEQLHLASPDCHLKSTVLNLQSLPTFGEILAEIDKDQSATIYLLSHSSRLICTSDWVKQESYLLDLFHKDEILHEPLTITVTCSKPSSAFTLIVRQLGGETFKLLVDSETTICECRYQLGCIGGVVESCPLKRLQMRDPIAVDGFKPVDTAELIRREESKTKKKEKLNKAEGKDDRSKRRQRGTTLKGRSQQRFIEVDPIEVDERFFLEMSIAVFPKEYEECFTPEIESELQEAMLKHAHGGRTCGIL</sequence>
<dbReference type="AlphaFoldDB" id="R7VLD1"/>
<feature type="compositionally biased region" description="Basic and acidic residues" evidence="1">
    <location>
        <begin position="406"/>
        <end position="416"/>
    </location>
</feature>
<evidence type="ECO:0000313" key="4">
    <source>
        <dbReference type="Proteomes" id="UP000014760"/>
    </source>
</evidence>
<dbReference type="EMBL" id="AMQN01016860">
    <property type="status" value="NOT_ANNOTATED_CDS"/>
    <property type="molecule type" value="Genomic_DNA"/>
</dbReference>
<dbReference type="EnsemblMetazoa" id="CapteT189596">
    <property type="protein sequence ID" value="CapteP189596"/>
    <property type="gene ID" value="CapteG189596"/>
</dbReference>
<gene>
    <name evidence="2" type="ORF">CAPTEDRAFT_189596</name>
</gene>
<dbReference type="EMBL" id="KB292487">
    <property type="protein sequence ID" value="ELU17525.1"/>
    <property type="molecule type" value="Genomic_DNA"/>
</dbReference>
<name>R7VLD1_CAPTE</name>
<keyword evidence="4" id="KW-1185">Reference proteome</keyword>
<organism evidence="2">
    <name type="scientific">Capitella teleta</name>
    <name type="common">Polychaete worm</name>
    <dbReference type="NCBI Taxonomy" id="283909"/>
    <lineage>
        <taxon>Eukaryota</taxon>
        <taxon>Metazoa</taxon>
        <taxon>Spiralia</taxon>
        <taxon>Lophotrochozoa</taxon>
        <taxon>Annelida</taxon>
        <taxon>Polychaeta</taxon>
        <taxon>Sedentaria</taxon>
        <taxon>Scolecida</taxon>
        <taxon>Capitellidae</taxon>
        <taxon>Capitella</taxon>
    </lineage>
</organism>
<proteinExistence type="predicted"/>